<keyword evidence="3" id="KW-1185">Reference proteome</keyword>
<dbReference type="EMBL" id="QKYT01000591">
    <property type="protein sequence ID" value="RIA83196.1"/>
    <property type="molecule type" value="Genomic_DNA"/>
</dbReference>
<comment type="caution">
    <text evidence="2">The sequence shown here is derived from an EMBL/GenBank/DDBJ whole genome shotgun (WGS) entry which is preliminary data.</text>
</comment>
<evidence type="ECO:0000256" key="1">
    <source>
        <dbReference type="SAM" id="MobiDB-lite"/>
    </source>
</evidence>
<feature type="compositionally biased region" description="Polar residues" evidence="1">
    <location>
        <begin position="1"/>
        <end position="10"/>
    </location>
</feature>
<protein>
    <submittedName>
        <fullName evidence="2">Uncharacterized protein</fullName>
    </submittedName>
</protein>
<dbReference type="AlphaFoldDB" id="A0A397SEP3"/>
<proteinExistence type="predicted"/>
<evidence type="ECO:0000313" key="2">
    <source>
        <dbReference type="EMBL" id="RIA83196.1"/>
    </source>
</evidence>
<evidence type="ECO:0000313" key="3">
    <source>
        <dbReference type="Proteomes" id="UP000265703"/>
    </source>
</evidence>
<feature type="region of interest" description="Disordered" evidence="1">
    <location>
        <begin position="1"/>
        <end position="20"/>
    </location>
</feature>
<name>A0A397SEP3_9GLOM</name>
<reference evidence="2 3" key="1">
    <citation type="submission" date="2018-06" db="EMBL/GenBank/DDBJ databases">
        <title>Comparative genomics reveals the genomic features of Rhizophagus irregularis, R. cerebriforme, R. diaphanum and Gigaspora rosea, and their symbiotic lifestyle signature.</title>
        <authorList>
            <person name="Morin E."/>
            <person name="San Clemente H."/>
            <person name="Chen E.C.H."/>
            <person name="De La Providencia I."/>
            <person name="Hainaut M."/>
            <person name="Kuo A."/>
            <person name="Kohler A."/>
            <person name="Murat C."/>
            <person name="Tang N."/>
            <person name="Roy S."/>
            <person name="Loubradou J."/>
            <person name="Henrissat B."/>
            <person name="Grigoriev I.V."/>
            <person name="Corradi N."/>
            <person name="Roux C."/>
            <person name="Martin F.M."/>
        </authorList>
    </citation>
    <scope>NUCLEOTIDE SEQUENCE [LARGE SCALE GENOMIC DNA]</scope>
    <source>
        <strain evidence="2 3">DAOM 227022</strain>
    </source>
</reference>
<dbReference type="Proteomes" id="UP000265703">
    <property type="component" value="Unassembled WGS sequence"/>
</dbReference>
<sequence length="160" mass="18329">MKTYQNNNHKIGSLKPHISNKDGPTDTLTFDQISHGISAFDGWVRCLDFNILTLEVLESLEKMPLCCGKSMFCTNEVGFPLDSSKEIFSLFFLYGFGRMDSGLEYWKGQNKKIKGKKNDNIIGVLKVLNDNGIRICLHDKKNEHQDNKGDFEIDMIMEMR</sequence>
<organism evidence="2 3">
    <name type="scientific">Glomus cerebriforme</name>
    <dbReference type="NCBI Taxonomy" id="658196"/>
    <lineage>
        <taxon>Eukaryota</taxon>
        <taxon>Fungi</taxon>
        <taxon>Fungi incertae sedis</taxon>
        <taxon>Mucoromycota</taxon>
        <taxon>Glomeromycotina</taxon>
        <taxon>Glomeromycetes</taxon>
        <taxon>Glomerales</taxon>
        <taxon>Glomeraceae</taxon>
        <taxon>Glomus</taxon>
    </lineage>
</organism>
<accession>A0A397SEP3</accession>
<gene>
    <name evidence="2" type="ORF">C1645_743246</name>
</gene>